<dbReference type="PANTHER" id="PTHR40980:SF3">
    <property type="entry name" value="TONB-DEPENDENT RECEPTOR-LIKE BETA-BARREL DOMAIN-CONTAINING PROTEIN"/>
    <property type="match status" value="1"/>
</dbReference>
<dbReference type="SUPFAM" id="SSF56935">
    <property type="entry name" value="Porins"/>
    <property type="match status" value="1"/>
</dbReference>
<comment type="caution">
    <text evidence="7">The sequence shown here is derived from an EMBL/GenBank/DDBJ whole genome shotgun (WGS) entry which is preliminary data.</text>
</comment>
<proteinExistence type="inferred from homology"/>
<dbReference type="GO" id="GO:0009279">
    <property type="term" value="C:cell outer membrane"/>
    <property type="evidence" value="ECO:0007669"/>
    <property type="project" value="UniProtKB-SubCell"/>
</dbReference>
<dbReference type="EMBL" id="JACXAF010000003">
    <property type="protein sequence ID" value="MBD1388289.1"/>
    <property type="molecule type" value="Genomic_DNA"/>
</dbReference>
<keyword evidence="4" id="KW-0798">TonB box</keyword>
<keyword evidence="3" id="KW-0998">Cell outer membrane</keyword>
<evidence type="ECO:0000259" key="6">
    <source>
        <dbReference type="Pfam" id="PF07715"/>
    </source>
</evidence>
<dbReference type="Gene3D" id="2.170.130.10">
    <property type="entry name" value="TonB-dependent receptor, plug domain"/>
    <property type="match status" value="1"/>
</dbReference>
<dbReference type="PANTHER" id="PTHR40980">
    <property type="entry name" value="PLUG DOMAIN-CONTAINING PROTEIN"/>
    <property type="match status" value="1"/>
</dbReference>
<dbReference type="InterPro" id="IPR036942">
    <property type="entry name" value="Beta-barrel_TonB_sf"/>
</dbReference>
<dbReference type="NCBIfam" id="TIGR01782">
    <property type="entry name" value="TonB-Xanth-Caul"/>
    <property type="match status" value="1"/>
</dbReference>
<dbReference type="Pfam" id="PF00593">
    <property type="entry name" value="TonB_dep_Rec_b-barrel"/>
    <property type="match status" value="1"/>
</dbReference>
<dbReference type="Gene3D" id="2.40.170.20">
    <property type="entry name" value="TonB-dependent receptor, beta-barrel domain"/>
    <property type="match status" value="1"/>
</dbReference>
<dbReference type="Proteomes" id="UP000638014">
    <property type="component" value="Unassembled WGS sequence"/>
</dbReference>
<dbReference type="InterPro" id="IPR037066">
    <property type="entry name" value="Plug_dom_sf"/>
</dbReference>
<keyword evidence="7" id="KW-0675">Receptor</keyword>
<dbReference type="InterPro" id="IPR000531">
    <property type="entry name" value="Beta-barrel_TonB"/>
</dbReference>
<keyword evidence="2 4" id="KW-0472">Membrane</keyword>
<dbReference type="AlphaFoldDB" id="A0A8J6UDP8"/>
<evidence type="ECO:0000313" key="7">
    <source>
        <dbReference type="EMBL" id="MBD1388289.1"/>
    </source>
</evidence>
<sequence length="930" mass="103246">MIGLASIGAYAADNEPEITEETEVISISGMRASSLSSINTKRSEANLVDAVSLKDIGALPDNSIAETLERITGVTADRFKGGASEISIRGLGPFLGMSTINGRAISSGSGNRSVAFSQFPSELVNGVKVYKSQSAELLEGGVSGTVELGTIRPIDYGKERLQAEAKASYADYQAKQKGDDGFGHRLSFSYVNSFEIAGDQQFGFAVGYAGGKSPRPEDTFVGSSTLRPCNSDYAVDGGSNCSFKDSNEAANGGAPENGDYYFISNMQSYRQMESVEDLDAVIGAIQWQPNSDVDVNVDAQWSKRFYYEDRHDLSFDDGRRKIHDWTVDKNNVLQSYSGETRIGNTNEYRERDEKYKGFGVNVNWQVTDDLSLIADAAYSGTERYQDRTYVRFRSKRKYFDWEKGTNGDFPNITVLDGFGGAPLESFSEDIKSLSFYNDDSEARKYRLDVEDEIKSFKLDANYFLDGAIFKTIRSGIAYSTRDHQNYQEARVSAKPADKAQALVDTEEQCSISWPQKDYGDDSKAPFTEWAAINTRCGYNIVIGDQELMPDAKSPSDGDVDLTEDITAFYLMSDFETDLGDYYLTGNVGARYVKTDITSTGVSQAYTSEVNDEGFYILTPVDGFERQRYDNDFSNLLPSLNMTLEVHEDVALRFAAYKAVSRPDMWFYGAGRDVNIDASDEGYESVEDALDDVTSKGNPNLELLESDNAEFGVNWYFGDESMLSVALYKKWFEARIGASTVMDTVTVDGQDYDAEIKNTPTIFSDESDIKGFEVSLVHQFVELPAPFDGLGFSGSYNYADSDYETPEAGSSIPEEVQAQVKPGNLPGLSEHVANAQLYWEGESVAARIAYKYRSEYLKPFGSNLGQTNRFVEGQKSLDLSLSYKINDNFTAKAQVMNLTEEPALQYRVAPGAYNQIEHSGRKYYVSLRYRM</sequence>
<evidence type="ECO:0000256" key="1">
    <source>
        <dbReference type="ARBA" id="ARBA00004442"/>
    </source>
</evidence>
<name>A0A8J6UDP8_9GAMM</name>
<evidence type="ECO:0000256" key="2">
    <source>
        <dbReference type="ARBA" id="ARBA00023136"/>
    </source>
</evidence>
<keyword evidence="8" id="KW-1185">Reference proteome</keyword>
<evidence type="ECO:0000256" key="3">
    <source>
        <dbReference type="ARBA" id="ARBA00023237"/>
    </source>
</evidence>
<feature type="domain" description="TonB-dependent receptor-like beta-barrel" evidence="5">
    <location>
        <begin position="404"/>
        <end position="897"/>
    </location>
</feature>
<dbReference type="Pfam" id="PF07715">
    <property type="entry name" value="Plug"/>
    <property type="match status" value="1"/>
</dbReference>
<protein>
    <submittedName>
        <fullName evidence="7">TonB-dependent receptor</fullName>
    </submittedName>
</protein>
<gene>
    <name evidence="7" type="ORF">IC617_02515</name>
</gene>
<comment type="subcellular location">
    <subcellularLocation>
        <location evidence="1 4">Cell outer membrane</location>
    </subcellularLocation>
</comment>
<organism evidence="7 8">
    <name type="scientific">Neiella litorisoli</name>
    <dbReference type="NCBI Taxonomy" id="2771431"/>
    <lineage>
        <taxon>Bacteria</taxon>
        <taxon>Pseudomonadati</taxon>
        <taxon>Pseudomonadota</taxon>
        <taxon>Gammaproteobacteria</taxon>
        <taxon>Alteromonadales</taxon>
        <taxon>Echinimonadaceae</taxon>
        <taxon>Neiella</taxon>
    </lineage>
</organism>
<evidence type="ECO:0000259" key="5">
    <source>
        <dbReference type="Pfam" id="PF00593"/>
    </source>
</evidence>
<evidence type="ECO:0000313" key="8">
    <source>
        <dbReference type="Proteomes" id="UP000638014"/>
    </source>
</evidence>
<dbReference type="InterPro" id="IPR012910">
    <property type="entry name" value="Plug_dom"/>
</dbReference>
<evidence type="ECO:0000256" key="4">
    <source>
        <dbReference type="RuleBase" id="RU003357"/>
    </source>
</evidence>
<comment type="similarity">
    <text evidence="4">Belongs to the TonB-dependent receptor family.</text>
</comment>
<dbReference type="InterPro" id="IPR010104">
    <property type="entry name" value="TonB_rcpt_bac"/>
</dbReference>
<feature type="domain" description="TonB-dependent receptor plug" evidence="6">
    <location>
        <begin position="41"/>
        <end position="144"/>
    </location>
</feature>
<accession>A0A8J6UDP8</accession>
<reference evidence="7" key="1">
    <citation type="submission" date="2020-09" db="EMBL/GenBank/DDBJ databases">
        <title>A novel bacterium of genus Neiella, isolated from South China Sea.</title>
        <authorList>
            <person name="Huang H."/>
            <person name="Mo K."/>
            <person name="Hu Y."/>
        </authorList>
    </citation>
    <scope>NUCLEOTIDE SEQUENCE</scope>
    <source>
        <strain evidence="7">HB171785</strain>
    </source>
</reference>